<protein>
    <submittedName>
        <fullName evidence="1">DUF3703 domain-containing protein</fullName>
    </submittedName>
</protein>
<dbReference type="Pfam" id="PF12487">
    <property type="entry name" value="DUF3703"/>
    <property type="match status" value="1"/>
</dbReference>
<dbReference type="InterPro" id="IPR022172">
    <property type="entry name" value="DUF3703"/>
</dbReference>
<reference evidence="1" key="1">
    <citation type="submission" date="2022-08" db="EMBL/GenBank/DDBJ databases">
        <title>Novel Bdellovibrio Species Isolated from Svalbard: Designation Bdellovibrio svalbardensis.</title>
        <authorList>
            <person name="Mitchell R.J."/>
            <person name="Choi S.Y."/>
        </authorList>
    </citation>
    <scope>NUCLEOTIDE SEQUENCE</scope>
    <source>
        <strain evidence="1">PAP01</strain>
    </source>
</reference>
<dbReference type="RefSeq" id="WP_277577799.1">
    <property type="nucleotide sequence ID" value="NZ_JANRMI010000002.1"/>
</dbReference>
<keyword evidence="2" id="KW-1185">Reference proteome</keyword>
<proteinExistence type="predicted"/>
<dbReference type="Proteomes" id="UP001152321">
    <property type="component" value="Unassembled WGS sequence"/>
</dbReference>
<evidence type="ECO:0000313" key="1">
    <source>
        <dbReference type="EMBL" id="MDG0816321.1"/>
    </source>
</evidence>
<sequence>MSPKLRNSFEFELQKAKDAMSDSDPTLTWHHLARAHVLGQFYAGPHLRVHTWMFIFGIKTLNAKEMIGQIPRLLLAAPGSILRKAPKGNTGLSNAGLFQPMPIPEDLQNLLNNK</sequence>
<gene>
    <name evidence="1" type="ORF">NWE73_08105</name>
</gene>
<name>A0ABT6DHP7_9BACT</name>
<accession>A0ABT6DHP7</accession>
<dbReference type="EMBL" id="JANRMI010000002">
    <property type="protein sequence ID" value="MDG0816321.1"/>
    <property type="molecule type" value="Genomic_DNA"/>
</dbReference>
<evidence type="ECO:0000313" key="2">
    <source>
        <dbReference type="Proteomes" id="UP001152321"/>
    </source>
</evidence>
<comment type="caution">
    <text evidence="1">The sequence shown here is derived from an EMBL/GenBank/DDBJ whole genome shotgun (WGS) entry which is preliminary data.</text>
</comment>
<organism evidence="1 2">
    <name type="scientific">Bdellovibrio svalbardensis</name>
    <dbReference type="NCBI Taxonomy" id="2972972"/>
    <lineage>
        <taxon>Bacteria</taxon>
        <taxon>Pseudomonadati</taxon>
        <taxon>Bdellovibrionota</taxon>
        <taxon>Bdellovibrionia</taxon>
        <taxon>Bdellovibrionales</taxon>
        <taxon>Pseudobdellovibrionaceae</taxon>
        <taxon>Bdellovibrio</taxon>
    </lineage>
</organism>